<keyword evidence="4" id="KW-1185">Reference proteome</keyword>
<dbReference type="AlphaFoldDB" id="A0A852U4F1"/>
<proteinExistence type="predicted"/>
<dbReference type="EMBL" id="JACCCC010000001">
    <property type="protein sequence ID" value="NYE50372.1"/>
    <property type="molecule type" value="Genomic_DNA"/>
</dbReference>
<feature type="transmembrane region" description="Helical" evidence="1">
    <location>
        <begin position="82"/>
        <end position="104"/>
    </location>
</feature>
<gene>
    <name evidence="3" type="ORF">HDA32_005492</name>
</gene>
<comment type="caution">
    <text evidence="3">The sequence shown here is derived from an EMBL/GenBank/DDBJ whole genome shotgun (WGS) entry which is preliminary data.</text>
</comment>
<keyword evidence="1" id="KW-1133">Transmembrane helix</keyword>
<keyword evidence="1" id="KW-0812">Transmembrane</keyword>
<dbReference type="RefSeq" id="WP_179645861.1">
    <property type="nucleotide sequence ID" value="NZ_BAAAYY010000014.1"/>
</dbReference>
<accession>A0A852U4F1</accession>
<dbReference type="Proteomes" id="UP000589036">
    <property type="component" value="Unassembled WGS sequence"/>
</dbReference>
<reference evidence="3 4" key="1">
    <citation type="submission" date="2020-07" db="EMBL/GenBank/DDBJ databases">
        <title>Sequencing the genomes of 1000 actinobacteria strains.</title>
        <authorList>
            <person name="Klenk H.-P."/>
        </authorList>
    </citation>
    <scope>NUCLEOTIDE SEQUENCE [LARGE SCALE GENOMIC DNA]</scope>
    <source>
        <strain evidence="3 4">CXB654</strain>
    </source>
</reference>
<evidence type="ECO:0000256" key="1">
    <source>
        <dbReference type="SAM" id="Phobius"/>
    </source>
</evidence>
<name>A0A852U4F1_9ACTN</name>
<dbReference type="Pfam" id="PF19124">
    <property type="entry name" value="DUF5808"/>
    <property type="match status" value="1"/>
</dbReference>
<keyword evidence="1" id="KW-0472">Membrane</keyword>
<sequence length="117" mass="12303">MAVGLAAAVGAIAVVLAVGQGGWRLRHGAPADEDTGYVQRDDDRFWHLAGTVYANRADPAVWVSKRAMGVGWTMNVGHPAGLAIACVLLAVIAVLAGLGIWGLLPEEGPFYGWELRP</sequence>
<organism evidence="3 4">
    <name type="scientific">Spinactinospora alkalitolerans</name>
    <dbReference type="NCBI Taxonomy" id="687207"/>
    <lineage>
        <taxon>Bacteria</taxon>
        <taxon>Bacillati</taxon>
        <taxon>Actinomycetota</taxon>
        <taxon>Actinomycetes</taxon>
        <taxon>Streptosporangiales</taxon>
        <taxon>Nocardiopsidaceae</taxon>
        <taxon>Spinactinospora</taxon>
    </lineage>
</organism>
<evidence type="ECO:0000313" key="3">
    <source>
        <dbReference type="EMBL" id="NYE50372.1"/>
    </source>
</evidence>
<feature type="domain" description="DUF5808" evidence="2">
    <location>
        <begin position="57"/>
        <end position="81"/>
    </location>
</feature>
<protein>
    <submittedName>
        <fullName evidence="3">Putative membrane protein</fullName>
    </submittedName>
</protein>
<evidence type="ECO:0000313" key="4">
    <source>
        <dbReference type="Proteomes" id="UP000589036"/>
    </source>
</evidence>
<dbReference type="InterPro" id="IPR043831">
    <property type="entry name" value="DUF5808"/>
</dbReference>
<evidence type="ECO:0000259" key="2">
    <source>
        <dbReference type="Pfam" id="PF19124"/>
    </source>
</evidence>